<feature type="binding site" description="axial binding residue" evidence="12">
    <location>
        <position position="490"/>
    </location>
    <ligand>
        <name>heme</name>
        <dbReference type="ChEBI" id="CHEBI:30413"/>
    </ligand>
    <ligandPart>
        <name>Fe</name>
        <dbReference type="ChEBI" id="CHEBI:18248"/>
    </ligandPart>
</feature>
<dbReference type="InterPro" id="IPR050121">
    <property type="entry name" value="Cytochrome_P450_monoxygenase"/>
</dbReference>
<dbReference type="Proteomes" id="UP001321760">
    <property type="component" value="Unassembled WGS sequence"/>
</dbReference>
<evidence type="ECO:0000256" key="4">
    <source>
        <dbReference type="ARBA" id="ARBA00022617"/>
    </source>
</evidence>
<comment type="subcellular location">
    <subcellularLocation>
        <location evidence="2">Membrane</location>
    </subcellularLocation>
</comment>
<dbReference type="GO" id="GO:1902181">
    <property type="term" value="P:verruculogen biosynthetic process"/>
    <property type="evidence" value="ECO:0007669"/>
    <property type="project" value="UniProtKB-ARBA"/>
</dbReference>
<dbReference type="Gene3D" id="1.10.630.10">
    <property type="entry name" value="Cytochrome P450"/>
    <property type="match status" value="1"/>
</dbReference>
<evidence type="ECO:0000256" key="5">
    <source>
        <dbReference type="ARBA" id="ARBA00022692"/>
    </source>
</evidence>
<evidence type="ECO:0000256" key="8">
    <source>
        <dbReference type="ARBA" id="ARBA00023002"/>
    </source>
</evidence>
<evidence type="ECO:0000256" key="10">
    <source>
        <dbReference type="ARBA" id="ARBA00023033"/>
    </source>
</evidence>
<comment type="cofactor">
    <cofactor evidence="1 12">
        <name>heme</name>
        <dbReference type="ChEBI" id="CHEBI:30413"/>
    </cofactor>
</comment>
<organism evidence="14 15">
    <name type="scientific">Podospora aff. communis PSN243</name>
    <dbReference type="NCBI Taxonomy" id="3040156"/>
    <lineage>
        <taxon>Eukaryota</taxon>
        <taxon>Fungi</taxon>
        <taxon>Dikarya</taxon>
        <taxon>Ascomycota</taxon>
        <taxon>Pezizomycotina</taxon>
        <taxon>Sordariomycetes</taxon>
        <taxon>Sordariomycetidae</taxon>
        <taxon>Sordariales</taxon>
        <taxon>Podosporaceae</taxon>
        <taxon>Podospora</taxon>
    </lineage>
</organism>
<evidence type="ECO:0000256" key="6">
    <source>
        <dbReference type="ARBA" id="ARBA00022723"/>
    </source>
</evidence>
<evidence type="ECO:0000256" key="11">
    <source>
        <dbReference type="ARBA" id="ARBA00023136"/>
    </source>
</evidence>
<dbReference type="GO" id="GO:0016020">
    <property type="term" value="C:membrane"/>
    <property type="evidence" value="ECO:0007669"/>
    <property type="project" value="UniProtKB-SubCell"/>
</dbReference>
<dbReference type="PRINTS" id="PR00463">
    <property type="entry name" value="EP450I"/>
</dbReference>
<protein>
    <submittedName>
        <fullName evidence="14">Cytochrome P450</fullName>
    </submittedName>
</protein>
<keyword evidence="6 12" id="KW-0479">Metal-binding</keyword>
<dbReference type="InterPro" id="IPR001128">
    <property type="entry name" value="Cyt_P450"/>
</dbReference>
<evidence type="ECO:0000256" key="1">
    <source>
        <dbReference type="ARBA" id="ARBA00001971"/>
    </source>
</evidence>
<evidence type="ECO:0000313" key="14">
    <source>
        <dbReference type="EMBL" id="KAK4452582.1"/>
    </source>
</evidence>
<proteinExistence type="inferred from homology"/>
<evidence type="ECO:0000256" key="13">
    <source>
        <dbReference type="SAM" id="Phobius"/>
    </source>
</evidence>
<dbReference type="Pfam" id="PF00067">
    <property type="entry name" value="p450"/>
    <property type="match status" value="1"/>
</dbReference>
<keyword evidence="8" id="KW-0560">Oxidoreductase</keyword>
<dbReference type="PANTHER" id="PTHR24305:SF112">
    <property type="entry name" value="L-ORNITHINE-N5-MONOOXYGENASE (EUROFUNG)"/>
    <property type="match status" value="1"/>
</dbReference>
<evidence type="ECO:0000256" key="12">
    <source>
        <dbReference type="PIRSR" id="PIRSR602401-1"/>
    </source>
</evidence>
<keyword evidence="5 13" id="KW-0812">Transmembrane</keyword>
<keyword evidence="9 12" id="KW-0408">Iron</keyword>
<feature type="transmembrane region" description="Helical" evidence="13">
    <location>
        <begin position="66"/>
        <end position="88"/>
    </location>
</feature>
<dbReference type="GO" id="GO:0005506">
    <property type="term" value="F:iron ion binding"/>
    <property type="evidence" value="ECO:0007669"/>
    <property type="project" value="InterPro"/>
</dbReference>
<dbReference type="AlphaFoldDB" id="A0AAV9GWC0"/>
<dbReference type="InterPro" id="IPR002401">
    <property type="entry name" value="Cyt_P450_E_grp-I"/>
</dbReference>
<gene>
    <name evidence="14" type="ORF">QBC34DRAFT_27307</name>
</gene>
<dbReference type="InterPro" id="IPR036396">
    <property type="entry name" value="Cyt_P450_sf"/>
</dbReference>
<keyword evidence="10" id="KW-0503">Monooxygenase</keyword>
<reference evidence="14" key="2">
    <citation type="submission" date="2023-05" db="EMBL/GenBank/DDBJ databases">
        <authorList>
            <consortium name="Lawrence Berkeley National Laboratory"/>
            <person name="Steindorff A."/>
            <person name="Hensen N."/>
            <person name="Bonometti L."/>
            <person name="Westerberg I."/>
            <person name="Brannstrom I.O."/>
            <person name="Guillou S."/>
            <person name="Cros-Aarteil S."/>
            <person name="Calhoun S."/>
            <person name="Haridas S."/>
            <person name="Kuo A."/>
            <person name="Mondo S."/>
            <person name="Pangilinan J."/>
            <person name="Riley R."/>
            <person name="Labutti K."/>
            <person name="Andreopoulos B."/>
            <person name="Lipzen A."/>
            <person name="Chen C."/>
            <person name="Yanf M."/>
            <person name="Daum C."/>
            <person name="Ng V."/>
            <person name="Clum A."/>
            <person name="Ohm R."/>
            <person name="Martin F."/>
            <person name="Silar P."/>
            <person name="Natvig D."/>
            <person name="Lalanne C."/>
            <person name="Gautier V."/>
            <person name="Ament-Velasquez S.L."/>
            <person name="Kruys A."/>
            <person name="Hutchinson M.I."/>
            <person name="Powell A.J."/>
            <person name="Barry K."/>
            <person name="Miller A.N."/>
            <person name="Grigoriev I.V."/>
            <person name="Debuchy R."/>
            <person name="Gladieux P."/>
            <person name="Thoren M.H."/>
            <person name="Johannesson H."/>
        </authorList>
    </citation>
    <scope>NUCLEOTIDE SEQUENCE</scope>
    <source>
        <strain evidence="14">PSN243</strain>
    </source>
</reference>
<reference evidence="14" key="1">
    <citation type="journal article" date="2023" name="Mol. Phylogenet. Evol.">
        <title>Genome-scale phylogeny and comparative genomics of the fungal order Sordariales.</title>
        <authorList>
            <person name="Hensen N."/>
            <person name="Bonometti L."/>
            <person name="Westerberg I."/>
            <person name="Brannstrom I.O."/>
            <person name="Guillou S."/>
            <person name="Cros-Aarteil S."/>
            <person name="Calhoun S."/>
            <person name="Haridas S."/>
            <person name="Kuo A."/>
            <person name="Mondo S."/>
            <person name="Pangilinan J."/>
            <person name="Riley R."/>
            <person name="LaButti K."/>
            <person name="Andreopoulos B."/>
            <person name="Lipzen A."/>
            <person name="Chen C."/>
            <person name="Yan M."/>
            <person name="Daum C."/>
            <person name="Ng V."/>
            <person name="Clum A."/>
            <person name="Steindorff A."/>
            <person name="Ohm R.A."/>
            <person name="Martin F."/>
            <person name="Silar P."/>
            <person name="Natvig D.O."/>
            <person name="Lalanne C."/>
            <person name="Gautier V."/>
            <person name="Ament-Velasquez S.L."/>
            <person name="Kruys A."/>
            <person name="Hutchinson M.I."/>
            <person name="Powell A.J."/>
            <person name="Barry K."/>
            <person name="Miller A.N."/>
            <person name="Grigoriev I.V."/>
            <person name="Debuchy R."/>
            <person name="Gladieux P."/>
            <person name="Hiltunen Thoren M."/>
            <person name="Johannesson H."/>
        </authorList>
    </citation>
    <scope>NUCLEOTIDE SEQUENCE</scope>
    <source>
        <strain evidence="14">PSN243</strain>
    </source>
</reference>
<accession>A0AAV9GWC0</accession>
<keyword evidence="11 13" id="KW-0472">Membrane</keyword>
<sequence length="550" mass="60724">MMAIAGAPVTAAILGVAAHVLYFARGEHHLHGLRYVEAFLLSWLSTAALLRRLAETDSGFANPASFSAMLHLCFLCGLLTSCVIYRVLLSPLRRFPGPLDLRISSLSLVFRVRNGDAHKQVQDLHARYGPFVRIGPSAVSVIEPSAIRAVHGADSGFSKGDFYDLLHPAKSLQMMRNKQEHAARRRVWSAAFSDRALRGYEKRAAAYQDKLLARMAESADSGRPMDMRRWIHAFNFDLTSDLALGQPFGNLDSDKNHWVIEVMDAGPKVLGLMLPTWVFRLLSDIPGLNRDWFRWFNFARDSMMARMKTKPEIPDMASALLGVFEGRKPTAEEMALLTGDSQLIIGAGSDTSSSTMTAMLCLLAKHPEVLAKLRDELAPLAVRATPSAISFSSESLASASILNGVINETLRLYPVVPTATYRRAPPQGVEIAGTFIPGGTDVWTPQYAIGRSEEIYQQPNSFRPERWHENPELVKDSRAFAPFLIGPYSCIGKPLALQTIRSTIAKIVCTFDIALAPDDDGLGFEADVKDRWILGVPKLLLTLKRRPGEP</sequence>
<evidence type="ECO:0000313" key="15">
    <source>
        <dbReference type="Proteomes" id="UP001321760"/>
    </source>
</evidence>
<keyword evidence="7 13" id="KW-1133">Transmembrane helix</keyword>
<evidence type="ECO:0000256" key="9">
    <source>
        <dbReference type="ARBA" id="ARBA00023004"/>
    </source>
</evidence>
<dbReference type="EMBL" id="MU865923">
    <property type="protein sequence ID" value="KAK4452582.1"/>
    <property type="molecule type" value="Genomic_DNA"/>
</dbReference>
<dbReference type="SUPFAM" id="SSF48264">
    <property type="entry name" value="Cytochrome P450"/>
    <property type="match status" value="1"/>
</dbReference>
<keyword evidence="4 12" id="KW-0349">Heme</keyword>
<dbReference type="PRINTS" id="PR00385">
    <property type="entry name" value="P450"/>
</dbReference>
<dbReference type="FunFam" id="1.10.630.10:FF:000063">
    <property type="entry name" value="Cytochrome P450 monooxygenase"/>
    <property type="match status" value="1"/>
</dbReference>
<keyword evidence="15" id="KW-1185">Reference proteome</keyword>
<name>A0AAV9GWC0_9PEZI</name>
<comment type="similarity">
    <text evidence="3">Belongs to the cytochrome P450 family.</text>
</comment>
<dbReference type="PANTHER" id="PTHR24305">
    <property type="entry name" value="CYTOCHROME P450"/>
    <property type="match status" value="1"/>
</dbReference>
<comment type="caution">
    <text evidence="14">The sequence shown here is derived from an EMBL/GenBank/DDBJ whole genome shotgun (WGS) entry which is preliminary data.</text>
</comment>
<evidence type="ECO:0000256" key="3">
    <source>
        <dbReference type="ARBA" id="ARBA00010617"/>
    </source>
</evidence>
<dbReference type="GO" id="GO:0004497">
    <property type="term" value="F:monooxygenase activity"/>
    <property type="evidence" value="ECO:0007669"/>
    <property type="project" value="UniProtKB-KW"/>
</dbReference>
<dbReference type="GO" id="GO:0016705">
    <property type="term" value="F:oxidoreductase activity, acting on paired donors, with incorporation or reduction of molecular oxygen"/>
    <property type="evidence" value="ECO:0007669"/>
    <property type="project" value="InterPro"/>
</dbReference>
<dbReference type="GO" id="GO:0020037">
    <property type="term" value="F:heme binding"/>
    <property type="evidence" value="ECO:0007669"/>
    <property type="project" value="InterPro"/>
</dbReference>
<dbReference type="CDD" id="cd11061">
    <property type="entry name" value="CYP67-like"/>
    <property type="match status" value="1"/>
</dbReference>
<evidence type="ECO:0000256" key="7">
    <source>
        <dbReference type="ARBA" id="ARBA00022989"/>
    </source>
</evidence>
<evidence type="ECO:0000256" key="2">
    <source>
        <dbReference type="ARBA" id="ARBA00004370"/>
    </source>
</evidence>